<dbReference type="InterPro" id="IPR000515">
    <property type="entry name" value="MetI-like"/>
</dbReference>
<evidence type="ECO:0000256" key="5">
    <source>
        <dbReference type="ARBA" id="ARBA00022989"/>
    </source>
</evidence>
<feature type="transmembrane region" description="Helical" evidence="7">
    <location>
        <begin position="226"/>
        <end position="245"/>
    </location>
</feature>
<dbReference type="PANTHER" id="PTHR30151">
    <property type="entry name" value="ALKANE SULFONATE ABC TRANSPORTER-RELATED, MEMBRANE SUBUNIT"/>
    <property type="match status" value="1"/>
</dbReference>
<keyword evidence="3" id="KW-1003">Cell membrane</keyword>
<dbReference type="SUPFAM" id="SSF161098">
    <property type="entry name" value="MetI-like"/>
    <property type="match status" value="1"/>
</dbReference>
<evidence type="ECO:0000313" key="10">
    <source>
        <dbReference type="Proteomes" id="UP001055102"/>
    </source>
</evidence>
<dbReference type="Gene3D" id="1.10.3720.10">
    <property type="entry name" value="MetI-like"/>
    <property type="match status" value="1"/>
</dbReference>
<keyword evidence="2 7" id="KW-0813">Transport</keyword>
<evidence type="ECO:0000256" key="4">
    <source>
        <dbReference type="ARBA" id="ARBA00022692"/>
    </source>
</evidence>
<dbReference type="CDD" id="cd06261">
    <property type="entry name" value="TM_PBP2"/>
    <property type="match status" value="1"/>
</dbReference>
<dbReference type="RefSeq" id="WP_238275260.1">
    <property type="nucleotide sequence ID" value="NZ_BPQR01000030.1"/>
</dbReference>
<keyword evidence="10" id="KW-1185">Reference proteome</keyword>
<dbReference type="InterPro" id="IPR035906">
    <property type="entry name" value="MetI-like_sf"/>
</dbReference>
<dbReference type="EMBL" id="BPQR01000030">
    <property type="protein sequence ID" value="GJE06519.1"/>
    <property type="molecule type" value="Genomic_DNA"/>
</dbReference>
<dbReference type="PANTHER" id="PTHR30151:SF38">
    <property type="entry name" value="ALIPHATIC SULFONATES TRANSPORT PERMEASE PROTEIN SSUC-RELATED"/>
    <property type="match status" value="1"/>
</dbReference>
<keyword evidence="5 7" id="KW-1133">Transmembrane helix</keyword>
<dbReference type="PROSITE" id="PS50928">
    <property type="entry name" value="ABC_TM1"/>
    <property type="match status" value="1"/>
</dbReference>
<feature type="transmembrane region" description="Helical" evidence="7">
    <location>
        <begin position="12"/>
        <end position="32"/>
    </location>
</feature>
<evidence type="ECO:0000256" key="2">
    <source>
        <dbReference type="ARBA" id="ARBA00022448"/>
    </source>
</evidence>
<organism evidence="9 10">
    <name type="scientific">Methylobacterium jeotgali</name>
    <dbReference type="NCBI Taxonomy" id="381630"/>
    <lineage>
        <taxon>Bacteria</taxon>
        <taxon>Pseudomonadati</taxon>
        <taxon>Pseudomonadota</taxon>
        <taxon>Alphaproteobacteria</taxon>
        <taxon>Hyphomicrobiales</taxon>
        <taxon>Methylobacteriaceae</taxon>
        <taxon>Methylobacterium</taxon>
    </lineage>
</organism>
<evidence type="ECO:0000259" key="8">
    <source>
        <dbReference type="PROSITE" id="PS50928"/>
    </source>
</evidence>
<dbReference type="Proteomes" id="UP001055102">
    <property type="component" value="Unassembled WGS sequence"/>
</dbReference>
<feature type="transmembrane region" description="Helical" evidence="7">
    <location>
        <begin position="71"/>
        <end position="90"/>
    </location>
</feature>
<comment type="similarity">
    <text evidence="7">Belongs to the binding-protein-dependent transport system permease family.</text>
</comment>
<accession>A0ABQ4SXG2</accession>
<keyword evidence="6 7" id="KW-0472">Membrane</keyword>
<reference evidence="9" key="2">
    <citation type="submission" date="2021-08" db="EMBL/GenBank/DDBJ databases">
        <authorList>
            <person name="Tani A."/>
            <person name="Ola A."/>
            <person name="Ogura Y."/>
            <person name="Katsura K."/>
            <person name="Hayashi T."/>
        </authorList>
    </citation>
    <scope>NUCLEOTIDE SEQUENCE</scope>
    <source>
        <strain evidence="9">LMG 23639</strain>
    </source>
</reference>
<proteinExistence type="inferred from homology"/>
<protein>
    <recommendedName>
        <fullName evidence="8">ABC transmembrane type-1 domain-containing protein</fullName>
    </recommendedName>
</protein>
<feature type="domain" description="ABC transmembrane type-1" evidence="8">
    <location>
        <begin position="64"/>
        <end position="244"/>
    </location>
</feature>
<gene>
    <name evidence="9" type="ORF">AOPFMNJM_1839</name>
</gene>
<evidence type="ECO:0000313" key="9">
    <source>
        <dbReference type="EMBL" id="GJE06519.1"/>
    </source>
</evidence>
<comment type="subcellular location">
    <subcellularLocation>
        <location evidence="1 7">Cell membrane</location>
        <topology evidence="1 7">Multi-pass membrane protein</topology>
    </subcellularLocation>
</comment>
<comment type="caution">
    <text evidence="9">The sequence shown here is derived from an EMBL/GenBank/DDBJ whole genome shotgun (WGS) entry which is preliminary data.</text>
</comment>
<dbReference type="Pfam" id="PF00528">
    <property type="entry name" value="BPD_transp_1"/>
    <property type="match status" value="1"/>
</dbReference>
<feature type="transmembrane region" description="Helical" evidence="7">
    <location>
        <begin position="102"/>
        <end position="122"/>
    </location>
</feature>
<evidence type="ECO:0000256" key="3">
    <source>
        <dbReference type="ARBA" id="ARBA00022475"/>
    </source>
</evidence>
<evidence type="ECO:0000256" key="1">
    <source>
        <dbReference type="ARBA" id="ARBA00004651"/>
    </source>
</evidence>
<name>A0ABQ4SXG2_9HYPH</name>
<evidence type="ECO:0000256" key="7">
    <source>
        <dbReference type="RuleBase" id="RU363032"/>
    </source>
</evidence>
<sequence>MAEARRRVRPGAAAFAARLASLAILIGLWQLAASLADTRTLPGPLAVAAFIGREIESGGMLTNIGVTLTRVAVSFVIAMTLGVLLGVALGRSRLADRMLDTPLLVILNTPALVITVLAYVWLGLTETAAIVAVALNKLPNVAVIMREGARSIDPGLEEMARTYRMDRRTWAAHVLVPQLQPFAVAAARSGISLAWKIVLVVELIGRPNGVGFAINYYFQLFDVTAVIGYSVAFMSVMLAIDTLILQPIDAHVRRWR</sequence>
<evidence type="ECO:0000256" key="6">
    <source>
        <dbReference type="ARBA" id="ARBA00023136"/>
    </source>
</evidence>
<keyword evidence="4 7" id="KW-0812">Transmembrane</keyword>
<reference evidence="9" key="1">
    <citation type="journal article" date="2021" name="Front. Microbiol.">
        <title>Comprehensive Comparative Genomics and Phenotyping of Methylobacterium Species.</title>
        <authorList>
            <person name="Alessa O."/>
            <person name="Ogura Y."/>
            <person name="Fujitani Y."/>
            <person name="Takami H."/>
            <person name="Hayashi T."/>
            <person name="Sahin N."/>
            <person name="Tani A."/>
        </authorList>
    </citation>
    <scope>NUCLEOTIDE SEQUENCE</scope>
    <source>
        <strain evidence="9">LMG 23639</strain>
    </source>
</reference>